<dbReference type="Proteomes" id="UP000247838">
    <property type="component" value="Unassembled WGS sequence"/>
</dbReference>
<comment type="caution">
    <text evidence="1">The sequence shown here is derived from an EMBL/GenBank/DDBJ whole genome shotgun (WGS) entry which is preliminary data.</text>
</comment>
<organism evidence="1 2">
    <name type="scientific">Frischella perrara</name>
    <dbReference type="NCBI Taxonomy" id="1267021"/>
    <lineage>
        <taxon>Bacteria</taxon>
        <taxon>Pseudomonadati</taxon>
        <taxon>Pseudomonadota</taxon>
        <taxon>Gammaproteobacteria</taxon>
        <taxon>Orbales</taxon>
        <taxon>Orbaceae</taxon>
        <taxon>Frischella</taxon>
    </lineage>
</organism>
<evidence type="ECO:0000313" key="1">
    <source>
        <dbReference type="EMBL" id="PXY94000.1"/>
    </source>
</evidence>
<gene>
    <name evidence="1" type="ORF">DKK76_11535</name>
</gene>
<name>A0A318MQN2_FRIPE</name>
<dbReference type="RefSeq" id="WP_181414294.1">
    <property type="nucleotide sequence ID" value="NZ_QGLM01000038.1"/>
</dbReference>
<proteinExistence type="predicted"/>
<dbReference type="EMBL" id="QGLM01000038">
    <property type="protein sequence ID" value="PXY94000.1"/>
    <property type="molecule type" value="Genomic_DNA"/>
</dbReference>
<reference evidence="1 2" key="1">
    <citation type="submission" date="2018-05" db="EMBL/GenBank/DDBJ databases">
        <title>Reference genomes for bee gut microbiota database.</title>
        <authorList>
            <person name="Ellegaard K.M."/>
        </authorList>
    </citation>
    <scope>NUCLEOTIDE SEQUENCE [LARGE SCALE GENOMIC DNA]</scope>
    <source>
        <strain evidence="1 2">ESL0167</strain>
    </source>
</reference>
<sequence>GTPIRKNNIFSEKIPLEAFVLYEEPASFYQSGVWSEALRFLFEKTNINNDSQKEQSLEKITRYLHSQHGVRYDIYGGNPYFTSFQKNSFSLMGYLKKEATKEEIIDPYKKGPDKFNRVEKEIVDASIQHCNIVNCYDQGAAVNVLSGALGIKTELLFIAPFGYIKEAKLVGIDDSFDFIPTSPPDVCNNPFFANINFSPLRIFNFKLKKINGRDRIVDNDDLDRSGFGNHVVCTFLSNNKTFSDYTNDLNQYVKDVLIYDACAGPTLGLDFDQYTKKAIEYKYNNIPTKLSERIILAVN</sequence>
<feature type="non-terminal residue" evidence="1">
    <location>
        <position position="1"/>
    </location>
</feature>
<protein>
    <submittedName>
        <fullName evidence="1">Uncharacterized protein</fullName>
    </submittedName>
</protein>
<accession>A0A318MQN2</accession>
<dbReference type="AlphaFoldDB" id="A0A318MQN2"/>
<evidence type="ECO:0000313" key="2">
    <source>
        <dbReference type="Proteomes" id="UP000247838"/>
    </source>
</evidence>